<name>A0A3D8S1Y5_9HELO</name>
<accession>A0A3D8S1Y5</accession>
<evidence type="ECO:0000313" key="3">
    <source>
        <dbReference type="Proteomes" id="UP000256645"/>
    </source>
</evidence>
<protein>
    <recommendedName>
        <fullName evidence="4">TLC domain-containing protein</fullName>
    </recommendedName>
</protein>
<keyword evidence="1" id="KW-1133">Transmembrane helix</keyword>
<proteinExistence type="predicted"/>
<evidence type="ECO:0008006" key="4">
    <source>
        <dbReference type="Google" id="ProtNLM"/>
    </source>
</evidence>
<gene>
    <name evidence="2" type="ORF">BP6252_04916</name>
</gene>
<feature type="transmembrane region" description="Helical" evidence="1">
    <location>
        <begin position="12"/>
        <end position="34"/>
    </location>
</feature>
<feature type="transmembrane region" description="Helical" evidence="1">
    <location>
        <begin position="222"/>
        <end position="242"/>
    </location>
</feature>
<dbReference type="Proteomes" id="UP000256645">
    <property type="component" value="Unassembled WGS sequence"/>
</dbReference>
<comment type="caution">
    <text evidence="2">The sequence shown here is derived from an EMBL/GenBank/DDBJ whole genome shotgun (WGS) entry which is preliminary data.</text>
</comment>
<dbReference type="AlphaFoldDB" id="A0A3D8S1Y5"/>
<dbReference type="EMBL" id="PDLM01000004">
    <property type="protein sequence ID" value="RDW80278.1"/>
    <property type="molecule type" value="Genomic_DNA"/>
</dbReference>
<feature type="transmembrane region" description="Helical" evidence="1">
    <location>
        <begin position="292"/>
        <end position="312"/>
    </location>
</feature>
<feature type="transmembrane region" description="Helical" evidence="1">
    <location>
        <begin position="191"/>
        <end position="216"/>
    </location>
</feature>
<evidence type="ECO:0000256" key="1">
    <source>
        <dbReference type="SAM" id="Phobius"/>
    </source>
</evidence>
<evidence type="ECO:0000313" key="2">
    <source>
        <dbReference type="EMBL" id="RDW80278.1"/>
    </source>
</evidence>
<reference evidence="2 3" key="1">
    <citation type="journal article" date="2018" name="IMA Fungus">
        <title>IMA Genome-F 9: Draft genome sequence of Annulohypoxylon stygium, Aspergillus mulundensis, Berkeleyomyces basicola (syn. Thielaviopsis basicola), Ceratocystis smalleyi, two Cercospora beticola strains, Coleophoma cylindrospora, Fusarium fracticaudum, Phialophora cf. hyalina, and Morchella septimelata.</title>
        <authorList>
            <person name="Wingfield B.D."/>
            <person name="Bills G.F."/>
            <person name="Dong Y."/>
            <person name="Huang W."/>
            <person name="Nel W.J."/>
            <person name="Swalarsk-Parry B.S."/>
            <person name="Vaghefi N."/>
            <person name="Wilken P.M."/>
            <person name="An Z."/>
            <person name="de Beer Z.W."/>
            <person name="De Vos L."/>
            <person name="Chen L."/>
            <person name="Duong T.A."/>
            <person name="Gao Y."/>
            <person name="Hammerbacher A."/>
            <person name="Kikkert J.R."/>
            <person name="Li Y."/>
            <person name="Li H."/>
            <person name="Li K."/>
            <person name="Li Q."/>
            <person name="Liu X."/>
            <person name="Ma X."/>
            <person name="Naidoo K."/>
            <person name="Pethybridge S.J."/>
            <person name="Sun J."/>
            <person name="Steenkamp E.T."/>
            <person name="van der Nest M.A."/>
            <person name="van Wyk S."/>
            <person name="Wingfield M.J."/>
            <person name="Xiong C."/>
            <person name="Yue Q."/>
            <person name="Zhang X."/>
        </authorList>
    </citation>
    <scope>NUCLEOTIDE SEQUENCE [LARGE SCALE GENOMIC DNA]</scope>
    <source>
        <strain evidence="2 3">BP6252</strain>
    </source>
</reference>
<feature type="transmembrane region" description="Helical" evidence="1">
    <location>
        <begin position="150"/>
        <end position="179"/>
    </location>
</feature>
<dbReference type="OrthoDB" id="4882991at2759"/>
<keyword evidence="1" id="KW-0812">Transmembrane</keyword>
<keyword evidence="3" id="KW-1185">Reference proteome</keyword>
<keyword evidence="1" id="KW-0472">Membrane</keyword>
<organism evidence="2 3">
    <name type="scientific">Coleophoma cylindrospora</name>
    <dbReference type="NCBI Taxonomy" id="1849047"/>
    <lineage>
        <taxon>Eukaryota</taxon>
        <taxon>Fungi</taxon>
        <taxon>Dikarya</taxon>
        <taxon>Ascomycota</taxon>
        <taxon>Pezizomycotina</taxon>
        <taxon>Leotiomycetes</taxon>
        <taxon>Helotiales</taxon>
        <taxon>Dermateaceae</taxon>
        <taxon>Coleophoma</taxon>
    </lineage>
</organism>
<sequence length="325" mass="36730">MASADFLQLNMSIPIFLSDISIAAIAFGTTHVLYKTTKHILKSNLSTWEQVKPSTQNRMACEIALLPSRAAMGICCAPIVMNAFTPISNWQPLDTYRAIWACAIMAGSYCYDLTIERADVLSLIHHCFGPAMLLWIRIQFSSFTTNDAHMIRLLISFVFFGATMGGTFTTCILTLLNLIKPHLSKHVLNTAISILVWTLFINTFVATTFGSMYMAVWEVPLFGYWGYYGLIPMALSGFEYYLQWRWAFKFQTIYDRLRLGIGKSESINEAKMAAAPGRAAKGFGATMKDKYFYLRCLLGCWMVSYVGLYLRVLQFAVRDVRLIMA</sequence>